<proteinExistence type="inferred from homology"/>
<dbReference type="InterPro" id="IPR036034">
    <property type="entry name" value="PDZ_sf"/>
</dbReference>
<organism evidence="18 19">
    <name type="scientific">Bubo bubo</name>
    <name type="common">Eurasian eagle-owl</name>
    <name type="synonym">Strix bubo</name>
    <dbReference type="NCBI Taxonomy" id="30461"/>
    <lineage>
        <taxon>Eukaryota</taxon>
        <taxon>Metazoa</taxon>
        <taxon>Chordata</taxon>
        <taxon>Craniata</taxon>
        <taxon>Vertebrata</taxon>
        <taxon>Euteleostomi</taxon>
        <taxon>Archelosauria</taxon>
        <taxon>Archosauria</taxon>
        <taxon>Dinosauria</taxon>
        <taxon>Saurischia</taxon>
        <taxon>Theropoda</taxon>
        <taxon>Coelurosauria</taxon>
        <taxon>Aves</taxon>
        <taxon>Neognathae</taxon>
        <taxon>Neoaves</taxon>
        <taxon>Telluraves</taxon>
        <taxon>Strigiformes</taxon>
        <taxon>Strigidae</taxon>
        <taxon>Bubo</taxon>
    </lineage>
</organism>
<evidence type="ECO:0000256" key="13">
    <source>
        <dbReference type="ARBA" id="ARBA00076296"/>
    </source>
</evidence>
<evidence type="ECO:0000256" key="16">
    <source>
        <dbReference type="SAM" id="MobiDB-lite"/>
    </source>
</evidence>
<evidence type="ECO:0000256" key="4">
    <source>
        <dbReference type="ARBA" id="ARBA00022475"/>
    </source>
</evidence>
<evidence type="ECO:0000256" key="10">
    <source>
        <dbReference type="ARBA" id="ARBA00023242"/>
    </source>
</evidence>
<dbReference type="GO" id="GO:0045211">
    <property type="term" value="C:postsynaptic membrane"/>
    <property type="evidence" value="ECO:0007669"/>
    <property type="project" value="TreeGrafter"/>
</dbReference>
<evidence type="ECO:0000259" key="17">
    <source>
        <dbReference type="PROSITE" id="PS50106"/>
    </source>
</evidence>
<dbReference type="GO" id="GO:0010468">
    <property type="term" value="P:regulation of gene expression"/>
    <property type="evidence" value="ECO:0007669"/>
    <property type="project" value="UniProtKB-ARBA"/>
</dbReference>
<dbReference type="GO" id="GO:0045197">
    <property type="term" value="P:establishment or maintenance of epithelial cell apical/basal polarity"/>
    <property type="evidence" value="ECO:0007669"/>
    <property type="project" value="TreeGrafter"/>
</dbReference>
<feature type="region of interest" description="Disordered" evidence="16">
    <location>
        <begin position="628"/>
        <end position="682"/>
    </location>
</feature>
<keyword evidence="9" id="KW-0472">Membrane</keyword>
<dbReference type="Proteomes" id="UP000694567">
    <property type="component" value="Unplaced"/>
</dbReference>
<feature type="region of interest" description="Disordered" evidence="16">
    <location>
        <begin position="1105"/>
        <end position="1183"/>
    </location>
</feature>
<dbReference type="PANTHER" id="PTHR23119:SF46">
    <property type="entry name" value="ERBB2 INTERACTING PROTEIN"/>
    <property type="match status" value="1"/>
</dbReference>
<dbReference type="Pfam" id="PF13855">
    <property type="entry name" value="LRR_8"/>
    <property type="match status" value="4"/>
</dbReference>
<feature type="region of interest" description="Disordered" evidence="16">
    <location>
        <begin position="796"/>
        <end position="868"/>
    </location>
</feature>
<feature type="compositionally biased region" description="Basic and acidic residues" evidence="16">
    <location>
        <begin position="508"/>
        <end position="522"/>
    </location>
</feature>
<evidence type="ECO:0000256" key="6">
    <source>
        <dbReference type="ARBA" id="ARBA00022614"/>
    </source>
</evidence>
<dbReference type="InterPro" id="IPR003591">
    <property type="entry name" value="Leu-rich_rpt_typical-subtyp"/>
</dbReference>
<dbReference type="PROSITE" id="PS50106">
    <property type="entry name" value="PDZ"/>
    <property type="match status" value="1"/>
</dbReference>
<comment type="similarity">
    <text evidence="3">Belongs to the LAP (LRR and PDZ) protein family.</text>
</comment>
<feature type="compositionally biased region" description="Basic and acidic residues" evidence="16">
    <location>
        <begin position="630"/>
        <end position="639"/>
    </location>
</feature>
<evidence type="ECO:0000256" key="7">
    <source>
        <dbReference type="ARBA" id="ARBA00022737"/>
    </source>
</evidence>
<evidence type="ECO:0000256" key="15">
    <source>
        <dbReference type="ARBA" id="ARBA00084015"/>
    </source>
</evidence>
<feature type="compositionally biased region" description="Basic and acidic residues" evidence="16">
    <location>
        <begin position="470"/>
        <end position="480"/>
    </location>
</feature>
<keyword evidence="5" id="KW-0597">Phosphoprotein</keyword>
<dbReference type="GO" id="GO:0030056">
    <property type="term" value="C:hemidesmosome"/>
    <property type="evidence" value="ECO:0007669"/>
    <property type="project" value="UniProtKB-SubCell"/>
</dbReference>
<dbReference type="SUPFAM" id="SSF52058">
    <property type="entry name" value="L domain-like"/>
    <property type="match status" value="2"/>
</dbReference>
<feature type="compositionally biased region" description="Low complexity" evidence="16">
    <location>
        <begin position="648"/>
        <end position="660"/>
    </location>
</feature>
<protein>
    <recommendedName>
        <fullName evidence="12">Erbin</fullName>
    </recommendedName>
    <alternativeName>
        <fullName evidence="13">Densin-180-like protein</fullName>
    </alternativeName>
    <alternativeName>
        <fullName evidence="15">Erbb2-interacting protein</fullName>
    </alternativeName>
    <alternativeName>
        <fullName evidence="14">Protein LAP2</fullName>
    </alternativeName>
</protein>
<dbReference type="SUPFAM" id="SSF50156">
    <property type="entry name" value="PDZ domain-like"/>
    <property type="match status" value="1"/>
</dbReference>
<evidence type="ECO:0000256" key="2">
    <source>
        <dbReference type="ARBA" id="ARBA00004187"/>
    </source>
</evidence>
<dbReference type="GO" id="GO:0031965">
    <property type="term" value="C:nuclear membrane"/>
    <property type="evidence" value="ECO:0007669"/>
    <property type="project" value="UniProtKB-SubCell"/>
</dbReference>
<dbReference type="GO" id="GO:0019901">
    <property type="term" value="F:protein kinase binding"/>
    <property type="evidence" value="ECO:0007669"/>
    <property type="project" value="TreeGrafter"/>
</dbReference>
<evidence type="ECO:0000256" key="5">
    <source>
        <dbReference type="ARBA" id="ARBA00022553"/>
    </source>
</evidence>
<dbReference type="GO" id="GO:0098968">
    <property type="term" value="P:neurotransmitter receptor transport postsynaptic membrane to endosome"/>
    <property type="evidence" value="ECO:0007669"/>
    <property type="project" value="TreeGrafter"/>
</dbReference>
<dbReference type="SMART" id="SM00369">
    <property type="entry name" value="LRR_TYP"/>
    <property type="match status" value="11"/>
</dbReference>
<dbReference type="GO" id="GO:0098609">
    <property type="term" value="P:cell-cell adhesion"/>
    <property type="evidence" value="ECO:0007669"/>
    <property type="project" value="TreeGrafter"/>
</dbReference>
<sequence>MTTKRNLFVRLVPCRCLRGEEETVTTLDYSHCSLEQVPKEIFTFEKTLEELYLDANQIEELPKQLFNCQSLHKLSLPDNDLTTLPASIANLINLRELDVSKNGIQEFPENIKNCKVLTVVEASVNPISKLPDGFSQLLNLTQLYLNDAFLEFLPANFGRLTKLQILELRENQLKILPKTMSRLTQLERLDLGSNEFTEVPEVLEQLSGLKEFWMDGNRLTLIPGFIGTLKQLTYLDVSKNNIEVVEEGISGCESLQDLLLSSNSLQQLPESIGSLKKVTTLKIDENQLIYLPDSIGGLISVEELDCSFNEIETLPSSVGQLSNIRTFAADHNFLTQLPSEIGNWKHVTVLFLHSNKLEFLPEEMGDMQKLKVINLSDNRLKNLPFTFTKLQQLTAMWLSDNQSKPLIPLQKEADPDTQKTVLTNYMFPQQPRTEDVMFISDNESFNPSLWEEQRKQRAQVAFECDEDKDEREAPPREGNLKRYPTPYPDELKNMVKTVQTIVHRLKDEESTEDIAKESKREGQTISVKDVGVKTSEIASIKNKADERKQYSAGSSVQKPTEAEAEHSTANSQMTALVKTLQNMKTIVNHEDMLEESEELSSDEEMKMAEMRPPLIETSINQPKVVALSNNKKDDSKDADSLSDEATHNSNQNNSNCSSPSRMSDSVSLNTDSSQDISLCSPDKETHAAVLSKIRREDENLNNLLQNGGELSITVEEKIDVEEKVTNLSEYELSIEERLGLIGKGVHLSTPTEESHKLDQINMNINKLVSEEAVPVPVERLETQEIVSVKGFLSNNTKEESEHLENGNKYPINKVNGHPEEAVQSPSNDKLTRSTTVDGDSAELSVSRSSEDLSPQRSGPVMKSHSVTSMDTGGLKIYDVVNENGSQQSNSVAKSASNSADGKNIVRSKSATLLYDQPLQVFPGSSSSSDLVSSTKTVYKFDSNHNPEGANVVRGSVTSGAQMFCAPQYNIQYSSSATAKDTLWPQKQNTQVEQGSLPPSRLLRSDSTENPSYVKHSASMNFSNHNNVRASTLYNTHQRMAGRHIDTWAVPPNDRLLPGATRHTLQRQSSVSSTASINVGDTGPSRRTQVPEGDYLTYRDLHSMGRAPPVMSGQQRPLSARTYSIDGPNVPRPQSARPSVNEIPERTMSVSDFNYSRTSPSKRSNPRVNSEHSLLDPPGKSKVPHDWREQVLRHIEAKKLEKIRVRIDKDPELGFSISGGVGGRGNPFRPEDDGIFVTRVQPEGPASKLLQPGDKIIQANGYSFINIDHGQAVSLLKTFQNAVELIVVREVSS</sequence>
<evidence type="ECO:0000256" key="1">
    <source>
        <dbReference type="ARBA" id="ARBA00004126"/>
    </source>
</evidence>
<feature type="region of interest" description="Disordered" evidence="16">
    <location>
        <begin position="508"/>
        <end position="527"/>
    </location>
</feature>
<dbReference type="InterPro" id="IPR032675">
    <property type="entry name" value="LRR_dom_sf"/>
</dbReference>
<dbReference type="FunFam" id="3.80.10.10:FF:000013">
    <property type="entry name" value="Erbin isoform 7"/>
    <property type="match status" value="1"/>
</dbReference>
<feature type="compositionally biased region" description="Polar residues" evidence="16">
    <location>
        <begin position="823"/>
        <end position="856"/>
    </location>
</feature>
<dbReference type="GO" id="GO:0005912">
    <property type="term" value="C:adherens junction"/>
    <property type="evidence" value="ECO:0007669"/>
    <property type="project" value="TreeGrafter"/>
</dbReference>
<feature type="region of interest" description="Disordered" evidence="16">
    <location>
        <begin position="987"/>
        <end position="1020"/>
    </location>
</feature>
<keyword evidence="8" id="KW-0965">Cell junction</keyword>
<dbReference type="InterPro" id="IPR001478">
    <property type="entry name" value="PDZ"/>
</dbReference>
<feature type="region of interest" description="Disordered" evidence="16">
    <location>
        <begin position="542"/>
        <end position="571"/>
    </location>
</feature>
<dbReference type="SMART" id="SM00228">
    <property type="entry name" value="PDZ"/>
    <property type="match status" value="1"/>
</dbReference>
<evidence type="ECO:0000256" key="11">
    <source>
        <dbReference type="ARBA" id="ARBA00060371"/>
    </source>
</evidence>
<dbReference type="GO" id="GO:0043113">
    <property type="term" value="P:receptor clustering"/>
    <property type="evidence" value="ECO:0007669"/>
    <property type="project" value="TreeGrafter"/>
</dbReference>
<dbReference type="PANTHER" id="PTHR23119">
    <property type="entry name" value="DISCS LARGE"/>
    <property type="match status" value="1"/>
</dbReference>
<feature type="compositionally biased region" description="Basic and acidic residues" evidence="16">
    <location>
        <begin position="796"/>
        <end position="805"/>
    </location>
</feature>
<dbReference type="InterPro" id="IPR050614">
    <property type="entry name" value="Synaptic_Scaffolding_LAP-MAGUK"/>
</dbReference>
<feature type="region of interest" description="Disordered" evidence="16">
    <location>
        <begin position="1056"/>
        <end position="1091"/>
    </location>
</feature>
<evidence type="ECO:0000256" key="9">
    <source>
        <dbReference type="ARBA" id="ARBA00023136"/>
    </source>
</evidence>
<keyword evidence="4" id="KW-1003">Cell membrane</keyword>
<evidence type="ECO:0000256" key="8">
    <source>
        <dbReference type="ARBA" id="ARBA00022949"/>
    </source>
</evidence>
<dbReference type="GO" id="GO:0070433">
    <property type="term" value="P:negative regulation of nucleotide-binding oligomerization domain containing 2 signaling pathway"/>
    <property type="evidence" value="ECO:0007669"/>
    <property type="project" value="UniProtKB-ARBA"/>
</dbReference>
<keyword evidence="7" id="KW-0677">Repeat</keyword>
<dbReference type="Pfam" id="PF00595">
    <property type="entry name" value="PDZ"/>
    <property type="match status" value="1"/>
</dbReference>
<accession>A0A8C0IIH4</accession>
<keyword evidence="19" id="KW-1185">Reference proteome</keyword>
<reference evidence="18" key="1">
    <citation type="submission" date="2025-08" db="UniProtKB">
        <authorList>
            <consortium name="Ensembl"/>
        </authorList>
    </citation>
    <scope>IDENTIFICATION</scope>
</reference>
<keyword evidence="10" id="KW-0539">Nucleus</keyword>
<evidence type="ECO:0000313" key="18">
    <source>
        <dbReference type="Ensembl" id="ENSBOBP00000023838.1"/>
    </source>
</evidence>
<dbReference type="GO" id="GO:0016323">
    <property type="term" value="C:basolateral plasma membrane"/>
    <property type="evidence" value="ECO:0007669"/>
    <property type="project" value="UniProtKB-SubCell"/>
</dbReference>
<feature type="compositionally biased region" description="Polar residues" evidence="16">
    <location>
        <begin position="1065"/>
        <end position="1078"/>
    </location>
</feature>
<feature type="compositionally biased region" description="Polar residues" evidence="16">
    <location>
        <begin position="661"/>
        <end position="677"/>
    </location>
</feature>
<dbReference type="InterPro" id="IPR001611">
    <property type="entry name" value="Leu-rich_rpt"/>
</dbReference>
<feature type="domain" description="PDZ" evidence="17">
    <location>
        <begin position="1201"/>
        <end position="1290"/>
    </location>
</feature>
<dbReference type="GO" id="GO:0014069">
    <property type="term" value="C:postsynaptic density"/>
    <property type="evidence" value="ECO:0007669"/>
    <property type="project" value="TreeGrafter"/>
</dbReference>
<feature type="region of interest" description="Disordered" evidence="16">
    <location>
        <begin position="462"/>
        <end position="489"/>
    </location>
</feature>
<feature type="compositionally biased region" description="Polar residues" evidence="16">
    <location>
        <begin position="1147"/>
        <end position="1167"/>
    </location>
</feature>
<dbReference type="FunFam" id="2.30.42.10:FF:000036">
    <property type="entry name" value="Erbin isoform 7"/>
    <property type="match status" value="1"/>
</dbReference>
<name>A0A8C0IIH4_BUBBB</name>
<dbReference type="PROSITE" id="PS51450">
    <property type="entry name" value="LRR"/>
    <property type="match status" value="3"/>
</dbReference>
<evidence type="ECO:0000256" key="3">
    <source>
        <dbReference type="ARBA" id="ARBA00007772"/>
    </source>
</evidence>
<dbReference type="CDD" id="cd06749">
    <property type="entry name" value="PDZ_densin_erbin-like"/>
    <property type="match status" value="1"/>
</dbReference>
<evidence type="ECO:0000313" key="19">
    <source>
        <dbReference type="Proteomes" id="UP000694567"/>
    </source>
</evidence>
<dbReference type="Gene3D" id="2.30.42.10">
    <property type="match status" value="1"/>
</dbReference>
<reference evidence="18" key="2">
    <citation type="submission" date="2025-09" db="UniProtKB">
        <authorList>
            <consortium name="Ensembl"/>
        </authorList>
    </citation>
    <scope>IDENTIFICATION</scope>
</reference>
<comment type="subcellular location">
    <subcellularLocation>
        <location evidence="2">Basolateral cell membrane</location>
    </subcellularLocation>
    <subcellularLocation>
        <location evidence="11">Cell junction</location>
        <location evidence="11">Hemidesmosome</location>
    </subcellularLocation>
    <subcellularLocation>
        <location evidence="1">Nucleus membrane</location>
    </subcellularLocation>
</comment>
<keyword evidence="6" id="KW-0433">Leucine-rich repeat</keyword>
<dbReference type="FunFam" id="3.80.10.10:FF:000020">
    <property type="entry name" value="Erbin isoform 7"/>
    <property type="match status" value="1"/>
</dbReference>
<dbReference type="Ensembl" id="ENSBOBT00000024360.1">
    <property type="protein sequence ID" value="ENSBOBP00000023838.1"/>
    <property type="gene ID" value="ENSBOBG00000014099.1"/>
</dbReference>
<dbReference type="FunFam" id="3.80.10.10:FF:000022">
    <property type="entry name" value="Erbin isoform 7"/>
    <property type="match status" value="1"/>
</dbReference>
<evidence type="ECO:0000256" key="12">
    <source>
        <dbReference type="ARBA" id="ARBA00074479"/>
    </source>
</evidence>
<dbReference type="Gene3D" id="3.80.10.10">
    <property type="entry name" value="Ribonuclease Inhibitor"/>
    <property type="match status" value="3"/>
</dbReference>
<dbReference type="GO" id="GO:0098887">
    <property type="term" value="P:neurotransmitter receptor transport, endosome to postsynaptic membrane"/>
    <property type="evidence" value="ECO:0007669"/>
    <property type="project" value="TreeGrafter"/>
</dbReference>
<evidence type="ECO:0000256" key="14">
    <source>
        <dbReference type="ARBA" id="ARBA00083415"/>
    </source>
</evidence>
<dbReference type="SMART" id="SM00364">
    <property type="entry name" value="LRR_BAC"/>
    <property type="match status" value="11"/>
</dbReference>
<dbReference type="SMART" id="SM00365">
    <property type="entry name" value="LRR_SD22"/>
    <property type="match status" value="8"/>
</dbReference>